<feature type="region of interest" description="Disordered" evidence="1">
    <location>
        <begin position="114"/>
        <end position="193"/>
    </location>
</feature>
<name>A0A9D2PXW2_9MICO</name>
<evidence type="ECO:0000256" key="1">
    <source>
        <dbReference type="SAM" id="MobiDB-lite"/>
    </source>
</evidence>
<evidence type="ECO:0000313" key="3">
    <source>
        <dbReference type="Proteomes" id="UP000823854"/>
    </source>
</evidence>
<proteinExistence type="predicted"/>
<sequence length="343" mass="36852">MEPIPRHWAAVHETHAFPGRGTFALTVNGASDVSVEDARHDARRRLDALVAAGGPGQRGGSDHEYYPSRRLPEELLEEVHDEDGTLVAAVTRNRYGAAVLNTDVLLISDVDLPPEITGRTTSADTRSAGVGKRPGLLSRLLGGGRAERDVDNGSSGEGRGGAAEASGAAAHGTDAASADLPDELGGQGAGERGRAHAQILESIREFGRRHPDLGVRAYRTRNGFRLLVSGTGAHPASDRARALMEEVRSDQLYMLLCRVHDTYRARLTPKPWRVGADRFESLGTRSAEDPEHSDWVRRYGEASAQVAVCRLLEVTGPAPSALEQRIIDLHDRATRPEAGLPLA</sequence>
<evidence type="ECO:0000313" key="2">
    <source>
        <dbReference type="EMBL" id="HJC68686.1"/>
    </source>
</evidence>
<organism evidence="2 3">
    <name type="scientific">Candidatus Brachybacterium intestinipullorum</name>
    <dbReference type="NCBI Taxonomy" id="2838512"/>
    <lineage>
        <taxon>Bacteria</taxon>
        <taxon>Bacillati</taxon>
        <taxon>Actinomycetota</taxon>
        <taxon>Actinomycetes</taxon>
        <taxon>Micrococcales</taxon>
        <taxon>Dermabacteraceae</taxon>
        <taxon>Brachybacterium</taxon>
    </lineage>
</organism>
<comment type="caution">
    <text evidence="2">The sequence shown here is derived from an EMBL/GenBank/DDBJ whole genome shotgun (WGS) entry which is preliminary data.</text>
</comment>
<protein>
    <submittedName>
        <fullName evidence="2">Uncharacterized protein</fullName>
    </submittedName>
</protein>
<reference evidence="2" key="2">
    <citation type="submission" date="2021-04" db="EMBL/GenBank/DDBJ databases">
        <authorList>
            <person name="Gilroy R."/>
        </authorList>
    </citation>
    <scope>NUCLEOTIDE SEQUENCE</scope>
    <source>
        <strain evidence="2">CHK130-7132</strain>
    </source>
</reference>
<reference evidence="2" key="1">
    <citation type="journal article" date="2021" name="PeerJ">
        <title>Extensive microbial diversity within the chicken gut microbiome revealed by metagenomics and culture.</title>
        <authorList>
            <person name="Gilroy R."/>
            <person name="Ravi A."/>
            <person name="Getino M."/>
            <person name="Pursley I."/>
            <person name="Horton D.L."/>
            <person name="Alikhan N.F."/>
            <person name="Baker D."/>
            <person name="Gharbi K."/>
            <person name="Hall N."/>
            <person name="Watson M."/>
            <person name="Adriaenssens E.M."/>
            <person name="Foster-Nyarko E."/>
            <person name="Jarju S."/>
            <person name="Secka A."/>
            <person name="Antonio M."/>
            <person name="Oren A."/>
            <person name="Chaudhuri R.R."/>
            <person name="La Ragione R."/>
            <person name="Hildebrand F."/>
            <person name="Pallen M.J."/>
        </authorList>
    </citation>
    <scope>NUCLEOTIDE SEQUENCE</scope>
    <source>
        <strain evidence="2">CHK130-7132</strain>
    </source>
</reference>
<feature type="compositionally biased region" description="Low complexity" evidence="1">
    <location>
        <begin position="162"/>
        <end position="178"/>
    </location>
</feature>
<dbReference type="Proteomes" id="UP000823854">
    <property type="component" value="Unassembled WGS sequence"/>
</dbReference>
<accession>A0A9D2PXW2</accession>
<dbReference type="AlphaFoldDB" id="A0A9D2PXW2"/>
<gene>
    <name evidence="2" type="ORF">H9932_03265</name>
</gene>
<dbReference type="EMBL" id="DWWC01000068">
    <property type="protein sequence ID" value="HJC68686.1"/>
    <property type="molecule type" value="Genomic_DNA"/>
</dbReference>